<evidence type="ECO:0000256" key="7">
    <source>
        <dbReference type="SAM" id="MobiDB-lite"/>
    </source>
</evidence>
<evidence type="ECO:0000256" key="1">
    <source>
        <dbReference type="ARBA" id="ARBA00004123"/>
    </source>
</evidence>
<dbReference type="EMBL" id="HBIJ01009239">
    <property type="protein sequence ID" value="CAE0365748.1"/>
    <property type="molecule type" value="Transcribed_RNA"/>
</dbReference>
<evidence type="ECO:0000259" key="8">
    <source>
        <dbReference type="SMART" id="SM01370"/>
    </source>
</evidence>
<evidence type="ECO:0000256" key="5">
    <source>
        <dbReference type="ARBA" id="ARBA00023242"/>
    </source>
</evidence>
<feature type="compositionally biased region" description="Polar residues" evidence="7">
    <location>
        <begin position="266"/>
        <end position="277"/>
    </location>
</feature>
<name>A0A7S3JUW2_9STRA</name>
<dbReference type="AlphaFoldDB" id="A0A7S3JUW2"/>
<keyword evidence="4" id="KW-0804">Transcription</keyword>
<feature type="compositionally biased region" description="Polar residues" evidence="7">
    <location>
        <begin position="284"/>
        <end position="293"/>
    </location>
</feature>
<dbReference type="PANTHER" id="PTHR12228:SF0">
    <property type="entry name" value="TATA-BOX BINDING PROTEIN ASSOCIATED FACTOR 7"/>
    <property type="match status" value="1"/>
</dbReference>
<dbReference type="GO" id="GO:0051123">
    <property type="term" value="P:RNA polymerase II preinitiation complex assembly"/>
    <property type="evidence" value="ECO:0007669"/>
    <property type="project" value="TreeGrafter"/>
</dbReference>
<feature type="domain" description="TAFII55 protein conserved region" evidence="8">
    <location>
        <begin position="13"/>
        <end position="176"/>
    </location>
</feature>
<proteinExistence type="inferred from homology"/>
<feature type="region of interest" description="Disordered" evidence="7">
    <location>
        <begin position="235"/>
        <end position="300"/>
    </location>
</feature>
<dbReference type="PANTHER" id="PTHR12228">
    <property type="entry name" value="TRANSCRIPTION INITIATION FACTOR TFIID 55 KD SUBUNIT-RELATED"/>
    <property type="match status" value="1"/>
</dbReference>
<evidence type="ECO:0000313" key="9">
    <source>
        <dbReference type="EMBL" id="CAE0365748.1"/>
    </source>
</evidence>
<evidence type="ECO:0000256" key="4">
    <source>
        <dbReference type="ARBA" id="ARBA00023163"/>
    </source>
</evidence>
<dbReference type="SMART" id="SM01370">
    <property type="entry name" value="TAFII55_N"/>
    <property type="match status" value="1"/>
</dbReference>
<comment type="subcellular location">
    <subcellularLocation>
        <location evidence="1">Nucleus</location>
    </subcellularLocation>
</comment>
<dbReference type="GO" id="GO:0016251">
    <property type="term" value="F:RNA polymerase II general transcription initiation factor activity"/>
    <property type="evidence" value="ECO:0007669"/>
    <property type="project" value="TreeGrafter"/>
</dbReference>
<gene>
    <name evidence="9" type="ORF">ALAG00032_LOCUS6492</name>
</gene>
<evidence type="ECO:0000256" key="3">
    <source>
        <dbReference type="ARBA" id="ARBA00023015"/>
    </source>
</evidence>
<reference evidence="9" key="1">
    <citation type="submission" date="2021-01" db="EMBL/GenBank/DDBJ databases">
        <authorList>
            <person name="Corre E."/>
            <person name="Pelletier E."/>
            <person name="Niang G."/>
            <person name="Scheremetjew M."/>
            <person name="Finn R."/>
            <person name="Kale V."/>
            <person name="Holt S."/>
            <person name="Cochrane G."/>
            <person name="Meng A."/>
            <person name="Brown T."/>
            <person name="Cohen L."/>
        </authorList>
    </citation>
    <scope>NUCLEOTIDE SEQUENCE</scope>
    <source>
        <strain evidence="9">CCMP1510</strain>
    </source>
</reference>
<accession>A0A7S3JUW2</accession>
<dbReference type="InterPro" id="IPR037817">
    <property type="entry name" value="TAF7"/>
</dbReference>
<comment type="similarity">
    <text evidence="2">Belongs to the TAF7 family.</text>
</comment>
<feature type="coiled-coil region" evidence="6">
    <location>
        <begin position="338"/>
        <end position="365"/>
    </location>
</feature>
<organism evidence="9">
    <name type="scientific">Aureoumbra lagunensis</name>
    <dbReference type="NCBI Taxonomy" id="44058"/>
    <lineage>
        <taxon>Eukaryota</taxon>
        <taxon>Sar</taxon>
        <taxon>Stramenopiles</taxon>
        <taxon>Ochrophyta</taxon>
        <taxon>Pelagophyceae</taxon>
        <taxon>Pelagomonadales</taxon>
        <taxon>Aureoumbra</taxon>
    </lineage>
</organism>
<dbReference type="Pfam" id="PF04658">
    <property type="entry name" value="TAFII55_N"/>
    <property type="match status" value="1"/>
</dbReference>
<feature type="compositionally biased region" description="Acidic residues" evidence="7">
    <location>
        <begin position="250"/>
        <end position="259"/>
    </location>
</feature>
<dbReference type="InterPro" id="IPR006751">
    <property type="entry name" value="TAFII55_prot_cons_reg"/>
</dbReference>
<keyword evidence="3" id="KW-0805">Transcription regulation</keyword>
<sequence length="371" mass="41365">MSTTVQTQLLLHAESPDVLAKLSELVDAAEGGGELEIVAEEREANENESSRRMKLVIMGHTYPTRLVNLPTLVETHKTFDNGKNVYKCGDVGQVVIVYQNEAARRADEGRTIHKAWQHVYQDGISPPLKNCVERRFAKARRRRAKVQANARELHAVEARIASLVKVDDPFAEEILSEDIVPFEPWMLSSDHPNGAIFADDAPLAIKEPWVFTPNKDQYTELTPETIKAELHIAGGDRANGSDFANTCANGEEDDDENDNQEGTQNKTENASRGQSTLQEERGETNSISAQATPQDKRQAFVTRRTQCTDELKIVSRDMESLTKSSKVNKNHAQFDAKLAELTAKQRKLRLEISQLDEKLLNCEVEAASMAA</sequence>
<keyword evidence="5" id="KW-0539">Nucleus</keyword>
<keyword evidence="6" id="KW-0175">Coiled coil</keyword>
<evidence type="ECO:0000256" key="6">
    <source>
        <dbReference type="SAM" id="Coils"/>
    </source>
</evidence>
<protein>
    <recommendedName>
        <fullName evidence="8">TAFII55 protein conserved region domain-containing protein</fullName>
    </recommendedName>
</protein>
<evidence type="ECO:0000256" key="2">
    <source>
        <dbReference type="ARBA" id="ARBA00009368"/>
    </source>
</evidence>
<dbReference type="GO" id="GO:0005669">
    <property type="term" value="C:transcription factor TFIID complex"/>
    <property type="evidence" value="ECO:0007669"/>
    <property type="project" value="InterPro"/>
</dbReference>